<organism evidence="1 2">
    <name type="scientific">Patiriisocius marinus</name>
    <dbReference type="NCBI Taxonomy" id="1397112"/>
    <lineage>
        <taxon>Bacteria</taxon>
        <taxon>Pseudomonadati</taxon>
        <taxon>Bacteroidota</taxon>
        <taxon>Flavobacteriia</taxon>
        <taxon>Flavobacteriales</taxon>
        <taxon>Flavobacteriaceae</taxon>
        <taxon>Patiriisocius</taxon>
    </lineage>
</organism>
<dbReference type="RefSeq" id="WP_151674932.1">
    <property type="nucleotide sequence ID" value="NZ_BKCG01000008.1"/>
</dbReference>
<protein>
    <submittedName>
        <fullName evidence="1">Uncharacterized protein</fullName>
    </submittedName>
</protein>
<dbReference type="AlphaFoldDB" id="A0A5J4IZU0"/>
<accession>A0A5J4IZU0</accession>
<dbReference type="OrthoDB" id="1466422at2"/>
<dbReference type="EMBL" id="BKCG01000008">
    <property type="protein sequence ID" value="GER60496.1"/>
    <property type="molecule type" value="Genomic_DNA"/>
</dbReference>
<sequence>MKLIIQLVLWVLIAFLAWQLYSSIIGPVKFNEKRDARYAKVIDNLKDIRSAELAFKEINGKFTGSFDSLIRFIDTAQFARVQRRDTFYADEKKNRAFGLDAKTGGYILEETLIDTLGFTPIKDSLYGGTDRYKRMMKIPVEGVDAEFELKAGVVIKNDDPYSAFEAKVAKDVILGDLDKDLLSQEKMVVSVEGVNGKYIKVGSLETVDTSGNWPKIYDAPKQDK</sequence>
<keyword evidence="2" id="KW-1185">Reference proteome</keyword>
<comment type="caution">
    <text evidence="1">The sequence shown here is derived from an EMBL/GenBank/DDBJ whole genome shotgun (WGS) entry which is preliminary data.</text>
</comment>
<dbReference type="Proteomes" id="UP000326509">
    <property type="component" value="Unassembled WGS sequence"/>
</dbReference>
<name>A0A5J4IZU0_9FLAO</name>
<reference evidence="1 2" key="1">
    <citation type="submission" date="2019-08" db="EMBL/GenBank/DDBJ databases">
        <title>Draft genome sequence of Ulvibacter marinus type strain NBRC 109484.</title>
        <authorList>
            <person name="Kawano K."/>
            <person name="Ushijima N."/>
            <person name="Kihara M."/>
            <person name="Itoh H."/>
        </authorList>
    </citation>
    <scope>NUCLEOTIDE SEQUENCE [LARGE SCALE GENOMIC DNA]</scope>
    <source>
        <strain evidence="1 2">NBRC 109484</strain>
    </source>
</reference>
<gene>
    <name evidence="1" type="ORF">ULMA_26040</name>
</gene>
<evidence type="ECO:0000313" key="2">
    <source>
        <dbReference type="Proteomes" id="UP000326509"/>
    </source>
</evidence>
<proteinExistence type="predicted"/>
<evidence type="ECO:0000313" key="1">
    <source>
        <dbReference type="EMBL" id="GER60496.1"/>
    </source>
</evidence>